<keyword evidence="2" id="KW-1185">Reference proteome</keyword>
<evidence type="ECO:0000313" key="2">
    <source>
        <dbReference type="Proteomes" id="UP001295794"/>
    </source>
</evidence>
<protein>
    <submittedName>
        <fullName evidence="1">Uncharacterized protein</fullName>
    </submittedName>
</protein>
<proteinExistence type="predicted"/>
<dbReference type="EMBL" id="CAVNYO010000053">
    <property type="protein sequence ID" value="CAK5264326.1"/>
    <property type="molecule type" value="Genomic_DNA"/>
</dbReference>
<evidence type="ECO:0000313" key="1">
    <source>
        <dbReference type="EMBL" id="CAK5264326.1"/>
    </source>
</evidence>
<organism evidence="1 2">
    <name type="scientific">Mycena citricolor</name>
    <dbReference type="NCBI Taxonomy" id="2018698"/>
    <lineage>
        <taxon>Eukaryota</taxon>
        <taxon>Fungi</taxon>
        <taxon>Dikarya</taxon>
        <taxon>Basidiomycota</taxon>
        <taxon>Agaricomycotina</taxon>
        <taxon>Agaricomycetes</taxon>
        <taxon>Agaricomycetidae</taxon>
        <taxon>Agaricales</taxon>
        <taxon>Marasmiineae</taxon>
        <taxon>Mycenaceae</taxon>
        <taxon>Mycena</taxon>
    </lineage>
</organism>
<sequence length="181" mass="21027">MARRCGSPSECLDARRCGCFLPRSHGVNIHRRSIQSQEGRRHPRAYCRWRPGTAFRADDQTPRRHGHRDYFDQREGRARQGQWRRPRYIIQGRRHGETGIGADRWAGRGRCFRRCREGHVRQQLCDAQAQRDIGLGRQCIWGRSAYGTFTIGREEPQAAETDCGQLSCHYGRNRALHGRTV</sequence>
<name>A0AAD2JW10_9AGAR</name>
<gene>
    <name evidence="1" type="ORF">MYCIT1_LOCUS4389</name>
</gene>
<comment type="caution">
    <text evidence="1">The sequence shown here is derived from an EMBL/GenBank/DDBJ whole genome shotgun (WGS) entry which is preliminary data.</text>
</comment>
<dbReference type="AlphaFoldDB" id="A0AAD2JW10"/>
<reference evidence="1" key="1">
    <citation type="submission" date="2023-11" db="EMBL/GenBank/DDBJ databases">
        <authorList>
            <person name="De Vega J J."/>
            <person name="De Vega J J."/>
        </authorList>
    </citation>
    <scope>NUCLEOTIDE SEQUENCE</scope>
</reference>
<accession>A0AAD2JW10</accession>
<dbReference type="Proteomes" id="UP001295794">
    <property type="component" value="Unassembled WGS sequence"/>
</dbReference>